<feature type="transmembrane region" description="Helical" evidence="1">
    <location>
        <begin position="107"/>
        <end position="128"/>
    </location>
</feature>
<keyword evidence="1" id="KW-0472">Membrane</keyword>
<dbReference type="InterPro" id="IPR052173">
    <property type="entry name" value="Beta-lactam_resp_regulator"/>
</dbReference>
<feature type="transmembrane region" description="Helical" evidence="1">
    <location>
        <begin position="326"/>
        <end position="345"/>
    </location>
</feature>
<organism evidence="3 4">
    <name type="scientific">Undibacterium amnicola</name>
    <dbReference type="NCBI Taxonomy" id="1834038"/>
    <lineage>
        <taxon>Bacteria</taxon>
        <taxon>Pseudomonadati</taxon>
        <taxon>Pseudomonadota</taxon>
        <taxon>Betaproteobacteria</taxon>
        <taxon>Burkholderiales</taxon>
        <taxon>Oxalobacteraceae</taxon>
        <taxon>Undibacterium</taxon>
    </lineage>
</organism>
<keyword evidence="1" id="KW-0812">Transmembrane</keyword>
<dbReference type="InterPro" id="IPR004155">
    <property type="entry name" value="PBS_lyase_HEAT"/>
</dbReference>
<accession>A0ABR6XRU2</accession>
<gene>
    <name evidence="3" type="ORF">H8K33_11810</name>
</gene>
<dbReference type="CDD" id="cd07341">
    <property type="entry name" value="M56_BlaR1_MecR1_like"/>
    <property type="match status" value="1"/>
</dbReference>
<feature type="domain" description="Peptidase M56" evidence="2">
    <location>
        <begin position="96"/>
        <end position="311"/>
    </location>
</feature>
<keyword evidence="4" id="KW-1185">Reference proteome</keyword>
<dbReference type="InterPro" id="IPR008756">
    <property type="entry name" value="Peptidase_M56"/>
</dbReference>
<dbReference type="Proteomes" id="UP000643610">
    <property type="component" value="Unassembled WGS sequence"/>
</dbReference>
<dbReference type="PANTHER" id="PTHR34978:SF3">
    <property type="entry name" value="SLR0241 PROTEIN"/>
    <property type="match status" value="1"/>
</dbReference>
<reference evidence="3 4" key="1">
    <citation type="submission" date="2020-08" db="EMBL/GenBank/DDBJ databases">
        <title>Novel species isolated from subtropical streams in China.</title>
        <authorList>
            <person name="Lu H."/>
        </authorList>
    </citation>
    <scope>NUCLEOTIDE SEQUENCE [LARGE SCALE GENOMIC DNA]</scope>
    <source>
        <strain evidence="3 4">KCTC 52442</strain>
    </source>
</reference>
<feature type="transmembrane region" description="Helical" evidence="1">
    <location>
        <begin position="45"/>
        <end position="64"/>
    </location>
</feature>
<dbReference type="EMBL" id="JACOFU010000004">
    <property type="protein sequence ID" value="MBC3832200.1"/>
    <property type="molecule type" value="Genomic_DNA"/>
</dbReference>
<dbReference type="Pfam" id="PF13646">
    <property type="entry name" value="HEAT_2"/>
    <property type="match status" value="1"/>
</dbReference>
<protein>
    <submittedName>
        <fullName evidence="3">HEAT repeat domain-containing protein</fullName>
    </submittedName>
</protein>
<evidence type="ECO:0000259" key="2">
    <source>
        <dbReference type="Pfam" id="PF05569"/>
    </source>
</evidence>
<keyword evidence="1" id="KW-1133">Transmembrane helix</keyword>
<name>A0ABR6XRU2_9BURK</name>
<comment type="caution">
    <text evidence="3">The sequence shown here is derived from an EMBL/GenBank/DDBJ whole genome shotgun (WGS) entry which is preliminary data.</text>
</comment>
<proteinExistence type="predicted"/>
<dbReference type="SUPFAM" id="SSF48371">
    <property type="entry name" value="ARM repeat"/>
    <property type="match status" value="1"/>
</dbReference>
<evidence type="ECO:0000313" key="3">
    <source>
        <dbReference type="EMBL" id="MBC3832200.1"/>
    </source>
</evidence>
<evidence type="ECO:0000313" key="4">
    <source>
        <dbReference type="Proteomes" id="UP000643610"/>
    </source>
</evidence>
<feature type="transmembrane region" description="Helical" evidence="1">
    <location>
        <begin position="12"/>
        <end position="33"/>
    </location>
</feature>
<dbReference type="RefSeq" id="WP_186891236.1">
    <property type="nucleotide sequence ID" value="NZ_JACOFU010000004.1"/>
</dbReference>
<evidence type="ECO:0000256" key="1">
    <source>
        <dbReference type="SAM" id="Phobius"/>
    </source>
</evidence>
<dbReference type="InterPro" id="IPR011989">
    <property type="entry name" value="ARM-like"/>
</dbReference>
<dbReference type="SMART" id="SM00567">
    <property type="entry name" value="EZ_HEAT"/>
    <property type="match status" value="3"/>
</dbReference>
<sequence length="543" mass="60061">MNPTANSSSWELLDLIGIVIKISVILLALLLALSLFKRQSASRKVLAGQLSILALLSLPLLWWLLPSTPISLPLAISAISDAPLLLPDLPGIAYISTSISQQEEPHLLKTVLIIYAAVSVLLLFKILLDILRLQHLYRASSPLSSKNIDPRTAQMWTSKLAQLSTHYQIQRPVQLMISDRLRAPVSWGLLHPVILIDRATFNRLTQQEQIEAKDILRHELAHIAHYDWLSLILARVVAALYWFHPLIWLMLRDLQFNMECAADDKVLKSGSSASSYAQTLMQVSKQADAPHASVNALAARGKPLVARIMAILEPHRQRAAVRKSTWIVSVIISIVILLPLAAINLTGEQLRWPHALFTQTQHLSNGDSGGAEHADKNLAGNLAANELDKLHNPNFTALALALRRADFHNRHALEVASFKQRAAIPALVLALHDQRATVRRLALWGLSEMRFQETAAVIAIMLNDQDPFVRAEAARALGDFAPRHWSLRISALLQDSHPFVRANAAHALGDLADKRSLPALQSSLNESDPAALAEIQWAIAEML</sequence>
<dbReference type="Gene3D" id="1.25.10.10">
    <property type="entry name" value="Leucine-rich Repeat Variant"/>
    <property type="match status" value="1"/>
</dbReference>
<dbReference type="Pfam" id="PF05569">
    <property type="entry name" value="Peptidase_M56"/>
    <property type="match status" value="1"/>
</dbReference>
<dbReference type="InterPro" id="IPR016024">
    <property type="entry name" value="ARM-type_fold"/>
</dbReference>
<dbReference type="PANTHER" id="PTHR34978">
    <property type="entry name" value="POSSIBLE SENSOR-TRANSDUCER PROTEIN BLAR"/>
    <property type="match status" value="1"/>
</dbReference>